<dbReference type="Proteomes" id="UP000230069">
    <property type="component" value="Unassembled WGS sequence"/>
</dbReference>
<dbReference type="Gene3D" id="3.40.50.300">
    <property type="entry name" value="P-loop containing nucleotide triphosphate hydrolases"/>
    <property type="match status" value="1"/>
</dbReference>
<dbReference type="SUPFAM" id="SSF52540">
    <property type="entry name" value="P-loop containing nucleoside triphosphate hydrolases"/>
    <property type="match status" value="1"/>
</dbReference>
<evidence type="ECO:0000259" key="1">
    <source>
        <dbReference type="PROSITE" id="PS51718"/>
    </source>
</evidence>
<proteinExistence type="predicted"/>
<protein>
    <recommendedName>
        <fullName evidence="1">Dynamin-type G domain-containing protein</fullName>
    </recommendedName>
</protein>
<dbReference type="AlphaFoldDB" id="A0A2G5C0M7"/>
<dbReference type="PROSITE" id="PS51718">
    <property type="entry name" value="G_DYNAMIN_2"/>
    <property type="match status" value="1"/>
</dbReference>
<evidence type="ECO:0000313" key="3">
    <source>
        <dbReference type="Proteomes" id="UP000230069"/>
    </source>
</evidence>
<keyword evidence="3" id="KW-1185">Reference proteome</keyword>
<gene>
    <name evidence="2" type="ORF">AQUCO_21900002v1</name>
</gene>
<evidence type="ECO:0000313" key="2">
    <source>
        <dbReference type="EMBL" id="PIA24828.1"/>
    </source>
</evidence>
<dbReference type="EMBL" id="KZ305193">
    <property type="protein sequence ID" value="PIA24828.1"/>
    <property type="molecule type" value="Genomic_DNA"/>
</dbReference>
<dbReference type="GO" id="GO:0005525">
    <property type="term" value="F:GTP binding"/>
    <property type="evidence" value="ECO:0007669"/>
    <property type="project" value="InterPro"/>
</dbReference>
<feature type="domain" description="Dynamin-type G" evidence="1">
    <location>
        <begin position="1"/>
        <end position="149"/>
    </location>
</feature>
<dbReference type="OrthoDB" id="5061070at2759"/>
<accession>A0A2G5C0M7</accession>
<organism evidence="2 3">
    <name type="scientific">Aquilegia coerulea</name>
    <name type="common">Rocky mountain columbine</name>
    <dbReference type="NCBI Taxonomy" id="218851"/>
    <lineage>
        <taxon>Eukaryota</taxon>
        <taxon>Viridiplantae</taxon>
        <taxon>Streptophyta</taxon>
        <taxon>Embryophyta</taxon>
        <taxon>Tracheophyta</taxon>
        <taxon>Spermatophyta</taxon>
        <taxon>Magnoliopsida</taxon>
        <taxon>Ranunculales</taxon>
        <taxon>Ranunculaceae</taxon>
        <taxon>Thalictroideae</taxon>
        <taxon>Aquilegia</taxon>
    </lineage>
</organism>
<dbReference type="InterPro" id="IPR027417">
    <property type="entry name" value="P-loop_NTPase"/>
</dbReference>
<dbReference type="InParanoid" id="A0A2G5C0M7"/>
<sequence length="166" mass="19372">MVKSLASPPHRLLLFLQQSSVEWCSSLWLDAIREIDPSFKRTLIVVSKFDNRLKEFTEKWEVDRYLSASGYLGDNTHPFFVALPKDRGTISNEEFRRQISQVDTEVLRHLREGVNGGFDEDKFRPFIGFGRLRDYLEEELPKRYKEAAPATLALLEQRCDEVSIDF</sequence>
<reference evidence="2 3" key="1">
    <citation type="submission" date="2017-09" db="EMBL/GenBank/DDBJ databases">
        <title>WGS assembly of Aquilegia coerulea Goldsmith.</title>
        <authorList>
            <person name="Hodges S."/>
            <person name="Kramer E."/>
            <person name="Nordborg M."/>
            <person name="Tomkins J."/>
            <person name="Borevitz J."/>
            <person name="Derieg N."/>
            <person name="Yan J."/>
            <person name="Mihaltcheva S."/>
            <person name="Hayes R.D."/>
            <person name="Rokhsar D."/>
        </authorList>
    </citation>
    <scope>NUCLEOTIDE SEQUENCE [LARGE SCALE GENOMIC DNA]</scope>
    <source>
        <strain evidence="3">cv. Goldsmith</strain>
    </source>
</reference>
<dbReference type="STRING" id="218851.A0A2G5C0M7"/>
<name>A0A2G5C0M7_AQUCA</name>
<dbReference type="InterPro" id="IPR030381">
    <property type="entry name" value="G_DYNAMIN_dom"/>
</dbReference>